<dbReference type="InterPro" id="IPR050596">
    <property type="entry name" value="AspAT/PAT-like"/>
</dbReference>
<accession>A0A2Z4AE62</accession>
<keyword evidence="5" id="KW-0663">Pyridoxal phosphate</keyword>
<evidence type="ECO:0000256" key="5">
    <source>
        <dbReference type="ARBA" id="ARBA00022898"/>
    </source>
</evidence>
<dbReference type="PANTHER" id="PTHR46383:SF1">
    <property type="entry name" value="ASPARTATE AMINOTRANSFERASE"/>
    <property type="match status" value="1"/>
</dbReference>
<comment type="cofactor">
    <cofactor evidence="1">
        <name>pyridoxal 5'-phosphate</name>
        <dbReference type="ChEBI" id="CHEBI:597326"/>
    </cofactor>
</comment>
<dbReference type="KEGG" id="mtar:DF168_01808"/>
<dbReference type="InterPro" id="IPR015422">
    <property type="entry name" value="PyrdxlP-dep_Trfase_small"/>
</dbReference>
<dbReference type="Proteomes" id="UP000247465">
    <property type="component" value="Chromosome"/>
</dbReference>
<dbReference type="InterPro" id="IPR015421">
    <property type="entry name" value="PyrdxlP-dep_Trfase_major"/>
</dbReference>
<name>A0A2Z4AE62_9BACT</name>
<dbReference type="Gene3D" id="3.90.1150.10">
    <property type="entry name" value="Aspartate Aminotransferase, domain 1"/>
    <property type="match status" value="1"/>
</dbReference>
<evidence type="ECO:0000259" key="6">
    <source>
        <dbReference type="Pfam" id="PF00155"/>
    </source>
</evidence>
<evidence type="ECO:0000256" key="4">
    <source>
        <dbReference type="ARBA" id="ARBA00022679"/>
    </source>
</evidence>
<dbReference type="EC" id="2.6.1.1" evidence="7"/>
<evidence type="ECO:0000313" key="8">
    <source>
        <dbReference type="Proteomes" id="UP000247465"/>
    </source>
</evidence>
<proteinExistence type="inferred from homology"/>
<dbReference type="GO" id="GO:0030170">
    <property type="term" value="F:pyridoxal phosphate binding"/>
    <property type="evidence" value="ECO:0007669"/>
    <property type="project" value="InterPro"/>
</dbReference>
<dbReference type="PANTHER" id="PTHR46383">
    <property type="entry name" value="ASPARTATE AMINOTRANSFERASE"/>
    <property type="match status" value="1"/>
</dbReference>
<evidence type="ECO:0000256" key="2">
    <source>
        <dbReference type="ARBA" id="ARBA00007441"/>
    </source>
</evidence>
<keyword evidence="3 7" id="KW-0032">Aminotransferase</keyword>
<evidence type="ECO:0000256" key="1">
    <source>
        <dbReference type="ARBA" id="ARBA00001933"/>
    </source>
</evidence>
<dbReference type="AlphaFoldDB" id="A0A2Z4AE62"/>
<reference evidence="7 8" key="1">
    <citation type="submission" date="2018-06" db="EMBL/GenBank/DDBJ databases">
        <title>Draft Genome Sequence of a Novel Marine Bacterium Related to the Verrucomicrobia.</title>
        <authorList>
            <person name="Vosseberg J."/>
            <person name="Martijn J."/>
            <person name="Ettema T.J.G."/>
        </authorList>
    </citation>
    <scope>NUCLEOTIDE SEQUENCE [LARGE SCALE GENOMIC DNA]</scope>
    <source>
        <strain evidence="7">TARA_B100001123</strain>
    </source>
</reference>
<dbReference type="InterPro" id="IPR015424">
    <property type="entry name" value="PyrdxlP-dep_Trfase"/>
</dbReference>
<keyword evidence="4 7" id="KW-0808">Transferase</keyword>
<evidence type="ECO:0000313" key="7">
    <source>
        <dbReference type="EMBL" id="AWT60593.1"/>
    </source>
</evidence>
<organism evidence="7 8">
    <name type="scientific">Candidatus Moanibacter tarae</name>
    <dbReference type="NCBI Taxonomy" id="2200854"/>
    <lineage>
        <taxon>Bacteria</taxon>
        <taxon>Pseudomonadati</taxon>
        <taxon>Verrucomicrobiota</taxon>
        <taxon>Opitutia</taxon>
        <taxon>Puniceicoccales</taxon>
        <taxon>Puniceicoccales incertae sedis</taxon>
        <taxon>Candidatus Moanibacter</taxon>
    </lineage>
</organism>
<evidence type="ECO:0000256" key="3">
    <source>
        <dbReference type="ARBA" id="ARBA00022576"/>
    </source>
</evidence>
<dbReference type="Gene3D" id="3.40.640.10">
    <property type="entry name" value="Type I PLP-dependent aspartate aminotransferase-like (Major domain)"/>
    <property type="match status" value="1"/>
</dbReference>
<dbReference type="GO" id="GO:0004069">
    <property type="term" value="F:L-aspartate:2-oxoglutarate aminotransferase activity"/>
    <property type="evidence" value="ECO:0007669"/>
    <property type="project" value="UniProtKB-EC"/>
</dbReference>
<comment type="similarity">
    <text evidence="2">Belongs to the class-I pyridoxal-phosphate-dependent aminotransferase family.</text>
</comment>
<sequence>MTREFSKRLANLGTETAFSVSLDASNQLEKGKKVYPFHLGDLDMRTPDNIIEAGHRAMLEGKTGYDPSAGIQPLREVLASNIGNDRCLNYEPNNVAIQPGGKPVISKFLEVLMNPGEAVLYPNPGFPIYESQIDYLGGRSIPYGYTYTGTGFEINRDQIESQIDNNTCAIIYNNYQNPIAAESSDEEMEWLAETANKHDLWVLSDEAYFKILYTGKGKSIVSLPEMQKRTVILYTFSKTYAMTGWRLGAAIGPEAIISVIAKINVNVESCTNHFIQYAGIEALTGDQSGAMNILETLRQRRDTLLMELKKINGVNVFKPNSSFYLFPDITQVYNRLGSQSMEDFRIRTLEATGVSFCTREHFGTPLPSESRKFVRFAFSGIDCESIREGLATLQEYWNKGC</sequence>
<dbReference type="CDD" id="cd00609">
    <property type="entry name" value="AAT_like"/>
    <property type="match status" value="1"/>
</dbReference>
<protein>
    <submittedName>
        <fullName evidence="7">Aspartate aminotransferase</fullName>
        <ecNumber evidence="7">2.6.1.1</ecNumber>
    </submittedName>
</protein>
<dbReference type="SUPFAM" id="SSF53383">
    <property type="entry name" value="PLP-dependent transferases"/>
    <property type="match status" value="1"/>
</dbReference>
<dbReference type="Pfam" id="PF00155">
    <property type="entry name" value="Aminotran_1_2"/>
    <property type="match status" value="1"/>
</dbReference>
<dbReference type="EMBL" id="CP029803">
    <property type="protein sequence ID" value="AWT60593.1"/>
    <property type="molecule type" value="Genomic_DNA"/>
</dbReference>
<feature type="domain" description="Aminotransferase class I/classII large" evidence="6">
    <location>
        <begin position="39"/>
        <end position="391"/>
    </location>
</feature>
<dbReference type="GO" id="GO:0006520">
    <property type="term" value="P:amino acid metabolic process"/>
    <property type="evidence" value="ECO:0007669"/>
    <property type="project" value="InterPro"/>
</dbReference>
<dbReference type="InterPro" id="IPR004839">
    <property type="entry name" value="Aminotransferase_I/II_large"/>
</dbReference>
<gene>
    <name evidence="7" type="ORF">DF168_01808</name>
</gene>